<evidence type="ECO:0000313" key="1">
    <source>
        <dbReference type="EMBL" id="MPC49396.1"/>
    </source>
</evidence>
<evidence type="ECO:0000313" key="2">
    <source>
        <dbReference type="Proteomes" id="UP000324222"/>
    </source>
</evidence>
<keyword evidence="2" id="KW-1185">Reference proteome</keyword>
<reference evidence="1 2" key="1">
    <citation type="submission" date="2019-05" db="EMBL/GenBank/DDBJ databases">
        <title>Another draft genome of Portunus trituberculatus and its Hox gene families provides insights of decapod evolution.</title>
        <authorList>
            <person name="Jeong J.-H."/>
            <person name="Song I."/>
            <person name="Kim S."/>
            <person name="Choi T."/>
            <person name="Kim D."/>
            <person name="Ryu S."/>
            <person name="Kim W."/>
        </authorList>
    </citation>
    <scope>NUCLEOTIDE SEQUENCE [LARGE SCALE GENOMIC DNA]</scope>
    <source>
        <tissue evidence="1">Muscle</tissue>
    </source>
</reference>
<comment type="caution">
    <text evidence="1">The sequence shown here is derived from an EMBL/GenBank/DDBJ whole genome shotgun (WGS) entry which is preliminary data.</text>
</comment>
<accession>A0A5B7FV24</accession>
<proteinExistence type="predicted"/>
<dbReference type="EMBL" id="VSRR010008849">
    <property type="protein sequence ID" value="MPC49396.1"/>
    <property type="molecule type" value="Genomic_DNA"/>
</dbReference>
<dbReference type="Proteomes" id="UP000324222">
    <property type="component" value="Unassembled WGS sequence"/>
</dbReference>
<organism evidence="1 2">
    <name type="scientific">Portunus trituberculatus</name>
    <name type="common">Swimming crab</name>
    <name type="synonym">Neptunus trituberculatus</name>
    <dbReference type="NCBI Taxonomy" id="210409"/>
    <lineage>
        <taxon>Eukaryota</taxon>
        <taxon>Metazoa</taxon>
        <taxon>Ecdysozoa</taxon>
        <taxon>Arthropoda</taxon>
        <taxon>Crustacea</taxon>
        <taxon>Multicrustacea</taxon>
        <taxon>Malacostraca</taxon>
        <taxon>Eumalacostraca</taxon>
        <taxon>Eucarida</taxon>
        <taxon>Decapoda</taxon>
        <taxon>Pleocyemata</taxon>
        <taxon>Brachyura</taxon>
        <taxon>Eubrachyura</taxon>
        <taxon>Portunoidea</taxon>
        <taxon>Portunidae</taxon>
        <taxon>Portuninae</taxon>
        <taxon>Portunus</taxon>
    </lineage>
</organism>
<dbReference type="AlphaFoldDB" id="A0A5B7FV24"/>
<protein>
    <submittedName>
        <fullName evidence="1">Uncharacterized protein</fullName>
    </submittedName>
</protein>
<gene>
    <name evidence="1" type="ORF">E2C01_043194</name>
</gene>
<sequence length="76" mass="8443">MPLCWVNTGKYCNGAAVPETTCASYNLPYQTHPMTFPLTLVDQTDLQLLGSLNPDDVMTYAERTNRKILASSTQKC</sequence>
<name>A0A5B7FV24_PORTR</name>